<name>A0A225WNQ8_9STRA</name>
<dbReference type="AlphaFoldDB" id="A0A225WNQ8"/>
<dbReference type="SUPFAM" id="SSF48056">
    <property type="entry name" value="Di-copper centre-containing domain"/>
    <property type="match status" value="1"/>
</dbReference>
<evidence type="ECO:0000256" key="3">
    <source>
        <dbReference type="SAM" id="MobiDB-lite"/>
    </source>
</evidence>
<evidence type="ECO:0000313" key="7">
    <source>
        <dbReference type="Proteomes" id="UP000198211"/>
    </source>
</evidence>
<comment type="caution">
    <text evidence="6">The sequence shown here is derived from an EMBL/GenBank/DDBJ whole genome shotgun (WGS) entry which is preliminary data.</text>
</comment>
<gene>
    <name evidence="6" type="ORF">PHMEG_0007131</name>
</gene>
<keyword evidence="2" id="KW-0186">Copper</keyword>
<organism evidence="6 7">
    <name type="scientific">Phytophthora megakarya</name>
    <dbReference type="NCBI Taxonomy" id="4795"/>
    <lineage>
        <taxon>Eukaryota</taxon>
        <taxon>Sar</taxon>
        <taxon>Stramenopiles</taxon>
        <taxon>Oomycota</taxon>
        <taxon>Peronosporomycetes</taxon>
        <taxon>Peronosporales</taxon>
        <taxon>Peronosporaceae</taxon>
        <taxon>Phytophthora</taxon>
    </lineage>
</organism>
<dbReference type="PANTHER" id="PTHR11474">
    <property type="entry name" value="TYROSINASE FAMILY MEMBER"/>
    <property type="match status" value="1"/>
</dbReference>
<evidence type="ECO:0000256" key="2">
    <source>
        <dbReference type="ARBA" id="ARBA00023008"/>
    </source>
</evidence>
<dbReference type="Pfam" id="PF00264">
    <property type="entry name" value="Tyrosinase"/>
    <property type="match status" value="1"/>
</dbReference>
<feature type="signal peptide" evidence="4">
    <location>
        <begin position="1"/>
        <end position="23"/>
    </location>
</feature>
<dbReference type="STRING" id="4795.A0A225WNQ8"/>
<dbReference type="Proteomes" id="UP000198211">
    <property type="component" value="Unassembled WGS sequence"/>
</dbReference>
<reference evidence="7" key="1">
    <citation type="submission" date="2017-03" db="EMBL/GenBank/DDBJ databases">
        <title>Phytopthora megakarya and P. palmivora, two closely related causual agents of cacao black pod achieved similar genome size and gene model numbers by different mechanisms.</title>
        <authorList>
            <person name="Ali S."/>
            <person name="Shao J."/>
            <person name="Larry D.J."/>
            <person name="Kronmiller B."/>
            <person name="Shen D."/>
            <person name="Strem M.D."/>
            <person name="Melnick R.L."/>
            <person name="Guiltinan M.J."/>
            <person name="Tyler B.M."/>
            <person name="Meinhardt L.W."/>
            <person name="Bailey B.A."/>
        </authorList>
    </citation>
    <scope>NUCLEOTIDE SEQUENCE [LARGE SCALE GENOMIC DNA]</scope>
    <source>
        <strain evidence="7">zdho120</strain>
    </source>
</reference>
<evidence type="ECO:0000256" key="1">
    <source>
        <dbReference type="ARBA" id="ARBA00022723"/>
    </source>
</evidence>
<dbReference type="InterPro" id="IPR008922">
    <property type="entry name" value="Di-copper_centre_dom_sf"/>
</dbReference>
<dbReference type="InterPro" id="IPR050316">
    <property type="entry name" value="Tyrosinase/Hemocyanin"/>
</dbReference>
<dbReference type="PANTHER" id="PTHR11474:SF126">
    <property type="entry name" value="TYROSINASE-LIKE PROTEIN TYR-1-RELATED"/>
    <property type="match status" value="1"/>
</dbReference>
<protein>
    <recommendedName>
        <fullName evidence="5">Tyrosinase copper-binding domain-containing protein</fullName>
    </recommendedName>
</protein>
<keyword evidence="7" id="KW-1185">Reference proteome</keyword>
<evidence type="ECO:0000313" key="6">
    <source>
        <dbReference type="EMBL" id="OWZ18729.1"/>
    </source>
</evidence>
<feature type="domain" description="Tyrosinase copper-binding" evidence="5">
    <location>
        <begin position="193"/>
        <end position="204"/>
    </location>
</feature>
<sequence length="503" mass="55357">MQLLCCLSLGLLALVSRFANIQAQNCGPRIRKDWDMLTATEKTTYKNAIRAAMDSGDYIKFVEMHSEMRSEIEAHRQCICMAITKELGGWTTGVERTLEINGISNTGRCVTESPLDRFCQLSSTRGSACARCVPRSDWSTARVPASTSYASVRSQVFTGVNIGQMSQLVEEGCHNNVHANLEGTMADLASPADPIFWSHHSMVDALHTIFHKCRVGTQRLTFAQKASHPVAWTSCGRRHGGAFRPTDVVTMRTGENGTNPIPGGRDPNIGRYFTGVPNQFAGLMDVRDLGSSSYGYAATGQLAAMYNQCDTSPRARKLEETYTKNTTSKSTMCGVPEADGYDVDGNDYASQNNFPETGHTGQDDDHQDIVIVDNSGIPIGADTPKDVYITEDSEKLVVDWYDQTIETMGGDSHDNRIDLERQTCMFEHVCLGGTQDYSPEFKAIWKAKEPRCKTIVDAILNDSAPIKYEPWREVMEAQFGCPEPTNSTNITSPSGTDISSLDN</sequence>
<dbReference type="PROSITE" id="PS00498">
    <property type="entry name" value="TYROSINASE_2"/>
    <property type="match status" value="1"/>
</dbReference>
<proteinExistence type="predicted"/>
<evidence type="ECO:0000256" key="4">
    <source>
        <dbReference type="SAM" id="SignalP"/>
    </source>
</evidence>
<dbReference type="OrthoDB" id="6132182at2759"/>
<keyword evidence="1" id="KW-0479">Metal-binding</keyword>
<feature type="region of interest" description="Disordered" evidence="3">
    <location>
        <begin position="344"/>
        <end position="366"/>
    </location>
</feature>
<keyword evidence="4" id="KW-0732">Signal</keyword>
<accession>A0A225WNQ8</accession>
<feature type="region of interest" description="Disordered" evidence="3">
    <location>
        <begin position="481"/>
        <end position="503"/>
    </location>
</feature>
<evidence type="ECO:0000259" key="5">
    <source>
        <dbReference type="PROSITE" id="PS00498"/>
    </source>
</evidence>
<feature type="compositionally biased region" description="Polar residues" evidence="3">
    <location>
        <begin position="484"/>
        <end position="503"/>
    </location>
</feature>
<dbReference type="InterPro" id="IPR002227">
    <property type="entry name" value="Tyrosinase_Cu-bd"/>
</dbReference>
<feature type="chain" id="PRO_5012804771" description="Tyrosinase copper-binding domain-containing protein" evidence="4">
    <location>
        <begin position="24"/>
        <end position="503"/>
    </location>
</feature>
<dbReference type="GO" id="GO:0016491">
    <property type="term" value="F:oxidoreductase activity"/>
    <property type="evidence" value="ECO:0007669"/>
    <property type="project" value="InterPro"/>
</dbReference>
<dbReference type="GO" id="GO:0046872">
    <property type="term" value="F:metal ion binding"/>
    <property type="evidence" value="ECO:0007669"/>
    <property type="project" value="UniProtKB-KW"/>
</dbReference>
<dbReference type="Gene3D" id="1.10.1280.10">
    <property type="entry name" value="Di-copper center containing domain from catechol oxidase"/>
    <property type="match status" value="2"/>
</dbReference>
<dbReference type="EMBL" id="NBNE01000546">
    <property type="protein sequence ID" value="OWZ18729.1"/>
    <property type="molecule type" value="Genomic_DNA"/>
</dbReference>